<dbReference type="Gene3D" id="2.40.170.20">
    <property type="entry name" value="TonB-dependent receptor, beta-barrel domain"/>
    <property type="match status" value="1"/>
</dbReference>
<feature type="chain" id="PRO_5029516784" evidence="4">
    <location>
        <begin position="20"/>
        <end position="742"/>
    </location>
</feature>
<dbReference type="Proteomes" id="UP000488299">
    <property type="component" value="Unassembled WGS sequence"/>
</dbReference>
<proteinExistence type="predicted"/>
<sequence length="742" mass="82563">MKPIYLFFFFALIAAGASAQTLLRGRVLDERGRALPGANIYLKGTYDGANADSTGSFRFTTTRRDTATLLVTFVGFENYAQPVNLTGTPLELTVQMTESANELNTVVITAGAFEASDTKRMTMLKALDIVNIAGAAGDITGAVNFMPGAQRVGEQAGLFVRGGSNLEAKVVIDGLIVQNPFFSSLPDVQQRGRFNPFQFKGTSFSTGGYSAQYGQALSSVLLLNTTDKGSQDGVSLSLNLASAGVTYDNATEKSSVSASVYYGDLRPFFALVPQNVEWLKAPVYGGTSLTYRYQPTKNGLIKAYGMYSDSRLGMVFRDPAQAQAGNEMGRATLNQHNRNLFINSTYTDSWDEGKWALNTGVSISHDTDDMTMGAFDFSRQNSRAQVRAVLTRALPGNSQLLFGAEWHAIRLGNTVFGNAFSLTDQYAATFAEWQVYAGRKLALQIGGRVEYTSVIGRMNMAPRLSMAYKTGTYSQVALAAGQFYQTPDYSYLFRNRTLAYERADHLILNYQVIKNKRTFRVETFYKNYAQLVRERVDTSSAAGFDWRADLGNPYRFPFGPTDNTGRGYAGGFDVFWRDQTSVKGLDYWLTYSYVDTKRLFRNYLTQATPTFVSTHNLSLITRRYFEKIRTNLSLTYAYTSGRPYYNPNRPEREFLTDRTPAVHNVSFSANYITAFKGNFVVIYASVDNLLNTRNVFTYRYAANPEGQPGRTRYAVGPTTYRTFFVGGIIMLGKRAKVDLNKL</sequence>
<evidence type="ECO:0000313" key="6">
    <source>
        <dbReference type="Proteomes" id="UP000488299"/>
    </source>
</evidence>
<comment type="caution">
    <text evidence="5">The sequence shown here is derived from an EMBL/GenBank/DDBJ whole genome shotgun (WGS) entry which is preliminary data.</text>
</comment>
<evidence type="ECO:0000256" key="1">
    <source>
        <dbReference type="ARBA" id="ARBA00004442"/>
    </source>
</evidence>
<evidence type="ECO:0000313" key="5">
    <source>
        <dbReference type="EMBL" id="KAB7731451.1"/>
    </source>
</evidence>
<protein>
    <submittedName>
        <fullName evidence="5">TonB-dependent receptor</fullName>
    </submittedName>
</protein>
<dbReference type="SUPFAM" id="SSF49464">
    <property type="entry name" value="Carboxypeptidase regulatory domain-like"/>
    <property type="match status" value="1"/>
</dbReference>
<keyword evidence="3" id="KW-0998">Cell outer membrane</keyword>
<evidence type="ECO:0000256" key="3">
    <source>
        <dbReference type="ARBA" id="ARBA00023237"/>
    </source>
</evidence>
<evidence type="ECO:0000256" key="4">
    <source>
        <dbReference type="SAM" id="SignalP"/>
    </source>
</evidence>
<keyword evidence="6" id="KW-1185">Reference proteome</keyword>
<dbReference type="InterPro" id="IPR036942">
    <property type="entry name" value="Beta-barrel_TonB_sf"/>
</dbReference>
<dbReference type="EMBL" id="WELI01000003">
    <property type="protein sequence ID" value="KAB7731451.1"/>
    <property type="molecule type" value="Genomic_DNA"/>
</dbReference>
<reference evidence="5 6" key="1">
    <citation type="submission" date="2019-10" db="EMBL/GenBank/DDBJ databases">
        <title>Rudanella paleaurantiibacter sp. nov., isolated from sludge.</title>
        <authorList>
            <person name="Xu S.Q."/>
        </authorList>
    </citation>
    <scope>NUCLEOTIDE SEQUENCE [LARGE SCALE GENOMIC DNA]</scope>
    <source>
        <strain evidence="5 6">HX-22-17</strain>
    </source>
</reference>
<comment type="subcellular location">
    <subcellularLocation>
        <location evidence="1">Cell outer membrane</location>
    </subcellularLocation>
</comment>
<organism evidence="5 6">
    <name type="scientific">Rudanella paleaurantiibacter</name>
    <dbReference type="NCBI Taxonomy" id="2614655"/>
    <lineage>
        <taxon>Bacteria</taxon>
        <taxon>Pseudomonadati</taxon>
        <taxon>Bacteroidota</taxon>
        <taxon>Cytophagia</taxon>
        <taxon>Cytophagales</taxon>
        <taxon>Cytophagaceae</taxon>
        <taxon>Rudanella</taxon>
    </lineage>
</organism>
<accession>A0A7J5U1M5</accession>
<feature type="signal peptide" evidence="4">
    <location>
        <begin position="1"/>
        <end position="19"/>
    </location>
</feature>
<gene>
    <name evidence="5" type="ORF">F5984_11730</name>
</gene>
<dbReference type="RefSeq" id="WP_152124421.1">
    <property type="nucleotide sequence ID" value="NZ_WELI01000003.1"/>
</dbReference>
<keyword evidence="4" id="KW-0732">Signal</keyword>
<keyword evidence="2" id="KW-0472">Membrane</keyword>
<dbReference type="Pfam" id="PF13715">
    <property type="entry name" value="CarbopepD_reg_2"/>
    <property type="match status" value="1"/>
</dbReference>
<dbReference type="SUPFAM" id="SSF56935">
    <property type="entry name" value="Porins"/>
    <property type="match status" value="1"/>
</dbReference>
<dbReference type="AlphaFoldDB" id="A0A7J5U1M5"/>
<keyword evidence="5" id="KW-0675">Receptor</keyword>
<dbReference type="GO" id="GO:0009279">
    <property type="term" value="C:cell outer membrane"/>
    <property type="evidence" value="ECO:0007669"/>
    <property type="project" value="UniProtKB-SubCell"/>
</dbReference>
<name>A0A7J5U1M5_9BACT</name>
<dbReference type="Gene3D" id="2.60.40.1120">
    <property type="entry name" value="Carboxypeptidase-like, regulatory domain"/>
    <property type="match status" value="1"/>
</dbReference>
<evidence type="ECO:0000256" key="2">
    <source>
        <dbReference type="ARBA" id="ARBA00023136"/>
    </source>
</evidence>
<dbReference type="InterPro" id="IPR008969">
    <property type="entry name" value="CarboxyPept-like_regulatory"/>
</dbReference>